<reference evidence="5" key="1">
    <citation type="submission" date="2009-09" db="EMBL/GenBank/DDBJ databases">
        <title>The complete chromosome of Sebaldella termitidis ATCC 33386.</title>
        <authorList>
            <consortium name="US DOE Joint Genome Institute (JGI-PGF)"/>
            <person name="Lucas S."/>
            <person name="Copeland A."/>
            <person name="Lapidus A."/>
            <person name="Glavina del Rio T."/>
            <person name="Dalin E."/>
            <person name="Tice H."/>
            <person name="Bruce D."/>
            <person name="Goodwin L."/>
            <person name="Pitluck S."/>
            <person name="Kyrpides N."/>
            <person name="Mavromatis K."/>
            <person name="Ivanova N."/>
            <person name="Mikhailova N."/>
            <person name="Sims D."/>
            <person name="Meincke L."/>
            <person name="Brettin T."/>
            <person name="Detter J.C."/>
            <person name="Han C."/>
            <person name="Larimer F."/>
            <person name="Land M."/>
            <person name="Hauser L."/>
            <person name="Markowitz V."/>
            <person name="Cheng J.F."/>
            <person name="Hugenholtz P."/>
            <person name="Woyke T."/>
            <person name="Wu D."/>
            <person name="Eisen J.A."/>
        </authorList>
    </citation>
    <scope>NUCLEOTIDE SEQUENCE [LARGE SCALE GENOMIC DNA]</scope>
    <source>
        <strain evidence="5">ATCC 33386 / NCTC 11300</strain>
    </source>
</reference>
<evidence type="ECO:0000313" key="4">
    <source>
        <dbReference type="EMBL" id="ACZ06967.1"/>
    </source>
</evidence>
<dbReference type="HOGENOM" id="CLU_056511_2_0_0"/>
<dbReference type="KEGG" id="str:Sterm_0082"/>
<evidence type="ECO:0000313" key="5">
    <source>
        <dbReference type="Proteomes" id="UP000000845"/>
    </source>
</evidence>
<keyword evidence="5" id="KW-1185">Reference proteome</keyword>
<evidence type="ECO:0000256" key="1">
    <source>
        <dbReference type="ARBA" id="ARBA00023002"/>
    </source>
</evidence>
<dbReference type="RefSeq" id="WP_012859567.1">
    <property type="nucleotide sequence ID" value="NC_013517.1"/>
</dbReference>
<dbReference type="PANTHER" id="PTHR38015:SF1">
    <property type="entry name" value="OPINE DEHYDROGENASE DOMAIN-CONTAINING PROTEIN"/>
    <property type="match status" value="1"/>
</dbReference>
<evidence type="ECO:0000259" key="2">
    <source>
        <dbReference type="Pfam" id="PF01210"/>
    </source>
</evidence>
<dbReference type="STRING" id="526218.Sterm_0082"/>
<dbReference type="Gene3D" id="1.10.1040.10">
    <property type="entry name" value="N-(1-d-carboxylethyl)-l-norvaline Dehydrogenase, domain 2"/>
    <property type="match status" value="1"/>
</dbReference>
<reference evidence="4 5" key="2">
    <citation type="journal article" date="2010" name="Stand. Genomic Sci.">
        <title>Complete genome sequence of Sebaldella termitidis type strain (NCTC 11300).</title>
        <authorList>
            <person name="Harmon-Smith M."/>
            <person name="Celia L."/>
            <person name="Chertkov O."/>
            <person name="Lapidus A."/>
            <person name="Copeland A."/>
            <person name="Glavina Del Rio T."/>
            <person name="Nolan M."/>
            <person name="Lucas S."/>
            <person name="Tice H."/>
            <person name="Cheng J.F."/>
            <person name="Han C."/>
            <person name="Detter J.C."/>
            <person name="Bruce D."/>
            <person name="Goodwin L."/>
            <person name="Pitluck S."/>
            <person name="Pati A."/>
            <person name="Liolios K."/>
            <person name="Ivanova N."/>
            <person name="Mavromatis K."/>
            <person name="Mikhailova N."/>
            <person name="Chen A."/>
            <person name="Palaniappan K."/>
            <person name="Land M."/>
            <person name="Hauser L."/>
            <person name="Chang Y.J."/>
            <person name="Jeffries C.D."/>
            <person name="Brettin T."/>
            <person name="Goker M."/>
            <person name="Beck B."/>
            <person name="Bristow J."/>
            <person name="Eisen J.A."/>
            <person name="Markowitz V."/>
            <person name="Hugenholtz P."/>
            <person name="Kyrpides N.C."/>
            <person name="Klenk H.P."/>
            <person name="Chen F."/>
        </authorList>
    </citation>
    <scope>NUCLEOTIDE SEQUENCE [LARGE SCALE GENOMIC DNA]</scope>
    <source>
        <strain evidence="5">ATCC 33386 / NCTC 11300</strain>
    </source>
</reference>
<dbReference type="InterPro" id="IPR051729">
    <property type="entry name" value="Opine/Lysopine_DH"/>
</dbReference>
<feature type="domain" description="Glycerol-3-phosphate dehydrogenase NAD-dependent N-terminal" evidence="2">
    <location>
        <begin position="5"/>
        <end position="107"/>
    </location>
</feature>
<dbReference type="PANTHER" id="PTHR38015">
    <property type="entry name" value="BLR6086 PROTEIN"/>
    <property type="match status" value="1"/>
</dbReference>
<dbReference type="AlphaFoldDB" id="D1AJR0"/>
<keyword evidence="1" id="KW-0560">Oxidoreductase</keyword>
<dbReference type="SUPFAM" id="SSF51735">
    <property type="entry name" value="NAD(P)-binding Rossmann-fold domains"/>
    <property type="match status" value="1"/>
</dbReference>
<dbReference type="eggNOG" id="COG0240">
    <property type="taxonomic scope" value="Bacteria"/>
</dbReference>
<evidence type="ECO:0000259" key="3">
    <source>
        <dbReference type="Pfam" id="PF02317"/>
    </source>
</evidence>
<dbReference type="SUPFAM" id="SSF48179">
    <property type="entry name" value="6-phosphogluconate dehydrogenase C-terminal domain-like"/>
    <property type="match status" value="1"/>
</dbReference>
<feature type="domain" description="Opine dehydrogenase" evidence="3">
    <location>
        <begin position="184"/>
        <end position="327"/>
    </location>
</feature>
<dbReference type="EMBL" id="CP001739">
    <property type="protein sequence ID" value="ACZ06967.1"/>
    <property type="molecule type" value="Genomic_DNA"/>
</dbReference>
<gene>
    <name evidence="4" type="ordered locus">Sterm_0082</name>
</gene>
<dbReference type="InterPro" id="IPR003421">
    <property type="entry name" value="Opine_DH"/>
</dbReference>
<dbReference type="Pfam" id="PF01210">
    <property type="entry name" value="NAD_Gly3P_dh_N"/>
    <property type="match status" value="1"/>
</dbReference>
<dbReference type="Proteomes" id="UP000000845">
    <property type="component" value="Chromosome"/>
</dbReference>
<dbReference type="InterPro" id="IPR036291">
    <property type="entry name" value="NAD(P)-bd_dom_sf"/>
</dbReference>
<dbReference type="GO" id="GO:0051287">
    <property type="term" value="F:NAD binding"/>
    <property type="evidence" value="ECO:0007669"/>
    <property type="project" value="InterPro"/>
</dbReference>
<name>D1AJR0_SEBTE</name>
<dbReference type="Gene3D" id="3.40.50.720">
    <property type="entry name" value="NAD(P)-binding Rossmann-like Domain"/>
    <property type="match status" value="1"/>
</dbReference>
<dbReference type="InterPro" id="IPR008927">
    <property type="entry name" value="6-PGluconate_DH-like_C_sf"/>
</dbReference>
<dbReference type="GO" id="GO:0016616">
    <property type="term" value="F:oxidoreductase activity, acting on the CH-OH group of donors, NAD or NADP as acceptor"/>
    <property type="evidence" value="ECO:0007669"/>
    <property type="project" value="InterPro"/>
</dbReference>
<dbReference type="Pfam" id="PF02317">
    <property type="entry name" value="Octopine_DH"/>
    <property type="match status" value="1"/>
</dbReference>
<accession>D1AJR0</accession>
<organism evidence="4 5">
    <name type="scientific">Sebaldella termitidis (strain ATCC 33386 / NCTC 11300)</name>
    <dbReference type="NCBI Taxonomy" id="526218"/>
    <lineage>
        <taxon>Bacteria</taxon>
        <taxon>Fusobacteriati</taxon>
        <taxon>Fusobacteriota</taxon>
        <taxon>Fusobacteriia</taxon>
        <taxon>Fusobacteriales</taxon>
        <taxon>Leptotrichiaceae</taxon>
        <taxon>Sebaldella</taxon>
    </lineage>
</organism>
<sequence>MKKKKIAILGGGNGSHMMAVDMKVKGHEVRMYEMPEFKENVTQLFNTQTIEVSGIMKEKVKVDMVTDDIKKAVDGADYILVVTPAFAHKGYAELLKGNVVENQIIVVFPGAFAALIFKNILGSDSCPVIADANNLPYDARLTSPCKVTLFGRNKINIAFLPAEKGAELIDMLREDLFPFEKIYTDVLECGLGIVNPALHSGPCLLNISNIESPHVDFYLYEHGFTPSAAKIDIVLDNERKAVGKQLGYHLTPIEDFSGLNEGYTWEELYRATHGAISLTPISGPNDINNRYLTEDAPFGLVPWSSLGKAIGIPTPTIDAVISLYNIIHETDWRERGSTVKDLGLEGMDLESIKKYVKTGKK</sequence>
<dbReference type="InterPro" id="IPR013328">
    <property type="entry name" value="6PGD_dom2"/>
</dbReference>
<proteinExistence type="predicted"/>
<dbReference type="InterPro" id="IPR011128">
    <property type="entry name" value="G3P_DH_NAD-dep_N"/>
</dbReference>
<dbReference type="GO" id="GO:0046168">
    <property type="term" value="P:glycerol-3-phosphate catabolic process"/>
    <property type="evidence" value="ECO:0007669"/>
    <property type="project" value="InterPro"/>
</dbReference>
<protein>
    <submittedName>
        <fullName evidence="4">NAD/NADP octopine/nopaline dehydrogenase</fullName>
    </submittedName>
</protein>